<feature type="non-terminal residue" evidence="1">
    <location>
        <position position="70"/>
    </location>
</feature>
<gene>
    <name evidence="1" type="ORF">S12H4_42097</name>
</gene>
<evidence type="ECO:0000313" key="1">
    <source>
        <dbReference type="EMBL" id="GAJ11727.1"/>
    </source>
</evidence>
<reference evidence="1" key="1">
    <citation type="journal article" date="2014" name="Front. Microbiol.">
        <title>High frequency of phylogenetically diverse reductive dehalogenase-homologous genes in deep subseafloor sedimentary metagenomes.</title>
        <authorList>
            <person name="Kawai M."/>
            <person name="Futagami T."/>
            <person name="Toyoda A."/>
            <person name="Takaki Y."/>
            <person name="Nishi S."/>
            <person name="Hori S."/>
            <person name="Arai W."/>
            <person name="Tsubouchi T."/>
            <person name="Morono Y."/>
            <person name="Uchiyama I."/>
            <person name="Ito T."/>
            <person name="Fujiyama A."/>
            <person name="Inagaki F."/>
            <person name="Takami H."/>
        </authorList>
    </citation>
    <scope>NUCLEOTIDE SEQUENCE</scope>
    <source>
        <strain evidence="1">Expedition CK06-06</strain>
    </source>
</reference>
<organism evidence="1">
    <name type="scientific">marine sediment metagenome</name>
    <dbReference type="NCBI Taxonomy" id="412755"/>
    <lineage>
        <taxon>unclassified sequences</taxon>
        <taxon>metagenomes</taxon>
        <taxon>ecological metagenomes</taxon>
    </lineage>
</organism>
<proteinExistence type="predicted"/>
<accession>X1V6W0</accession>
<protein>
    <submittedName>
        <fullName evidence="1">Uncharacterized protein</fullName>
    </submittedName>
</protein>
<dbReference type="AlphaFoldDB" id="X1V6W0"/>
<comment type="caution">
    <text evidence="1">The sequence shown here is derived from an EMBL/GenBank/DDBJ whole genome shotgun (WGS) entry which is preliminary data.</text>
</comment>
<sequence>MEKLKFPWGEFIVLARTKKLSIGIDIVFPNQESDDGKTYLKKGTAIFYIIKGRGFCGNKPIKKGEGRIQA</sequence>
<dbReference type="EMBL" id="BARW01025723">
    <property type="protein sequence ID" value="GAJ11727.1"/>
    <property type="molecule type" value="Genomic_DNA"/>
</dbReference>
<name>X1V6W0_9ZZZZ</name>